<dbReference type="InterPro" id="IPR050695">
    <property type="entry name" value="N-acetylmuramoyl_amidase_3"/>
</dbReference>
<keyword evidence="1" id="KW-0378">Hydrolase</keyword>
<dbReference type="GO" id="GO:0008745">
    <property type="term" value="F:N-acetylmuramoyl-L-alanine amidase activity"/>
    <property type="evidence" value="ECO:0007669"/>
    <property type="project" value="InterPro"/>
</dbReference>
<gene>
    <name evidence="3" type="ORF">MNBD_NITROSPIRAE03-1361</name>
</gene>
<protein>
    <recommendedName>
        <fullName evidence="2">MurNAc-LAA domain-containing protein</fullName>
    </recommendedName>
</protein>
<dbReference type="Pfam" id="PF01520">
    <property type="entry name" value="Amidase_3"/>
    <property type="match status" value="1"/>
</dbReference>
<accession>A0A3B1CW90</accession>
<dbReference type="PANTHER" id="PTHR30404">
    <property type="entry name" value="N-ACETYLMURAMOYL-L-ALANINE AMIDASE"/>
    <property type="match status" value="1"/>
</dbReference>
<proteinExistence type="predicted"/>
<organism evidence="3">
    <name type="scientific">hydrothermal vent metagenome</name>
    <dbReference type="NCBI Taxonomy" id="652676"/>
    <lineage>
        <taxon>unclassified sequences</taxon>
        <taxon>metagenomes</taxon>
        <taxon>ecological metagenomes</taxon>
    </lineage>
</organism>
<feature type="domain" description="MurNAc-LAA" evidence="2">
    <location>
        <begin position="161"/>
        <end position="311"/>
    </location>
</feature>
<dbReference type="InterPro" id="IPR002508">
    <property type="entry name" value="MurNAc-LAA_cat"/>
</dbReference>
<dbReference type="EMBL" id="UOGI01000266">
    <property type="protein sequence ID" value="VAX34169.1"/>
    <property type="molecule type" value="Genomic_DNA"/>
</dbReference>
<dbReference type="CDD" id="cd02696">
    <property type="entry name" value="MurNAc-LAA"/>
    <property type="match status" value="1"/>
</dbReference>
<sequence length="341" mass="39139">MFLLILRTSVLLLILLVFPHVSIAEQGKVTLRYSLQDEMVRIVLQSEKKEMIRKARVHSSYSLVRVEFPDDFKFSAPRVTGGFEYTKREKNLFLNIKGLKWIKLLRLKSPPRLVIDAYLKSGIDTKPPDRKIPPEIKDLSPVLPVPEDKTEGTIKKLISTIVLDPGHGGYDLGIYTRSYSEKSIDLKVSKSLRYKLRKKRKKVFLTRRDDRYKSLMARILYAREKSPDLILSLHMSSSNHVAIYTSPPKQLHGEERYLLSNSQTVHVDTSRLIARKIGSTMMQDLNISVFFRELDIPILSYANSPAILIELPNAEFFDYSGKNIELLVNSIMEGLLAYEKG</sequence>
<evidence type="ECO:0000313" key="3">
    <source>
        <dbReference type="EMBL" id="VAX34169.1"/>
    </source>
</evidence>
<evidence type="ECO:0000256" key="1">
    <source>
        <dbReference type="ARBA" id="ARBA00022801"/>
    </source>
</evidence>
<reference evidence="3" key="1">
    <citation type="submission" date="2018-06" db="EMBL/GenBank/DDBJ databases">
        <authorList>
            <person name="Zhirakovskaya E."/>
        </authorList>
    </citation>
    <scope>NUCLEOTIDE SEQUENCE</scope>
</reference>
<dbReference type="PANTHER" id="PTHR30404:SF0">
    <property type="entry name" value="N-ACETYLMURAMOYL-L-ALANINE AMIDASE AMIC"/>
    <property type="match status" value="1"/>
</dbReference>
<dbReference type="SUPFAM" id="SSF53187">
    <property type="entry name" value="Zn-dependent exopeptidases"/>
    <property type="match status" value="1"/>
</dbReference>
<dbReference type="GO" id="GO:0030288">
    <property type="term" value="C:outer membrane-bounded periplasmic space"/>
    <property type="evidence" value="ECO:0007669"/>
    <property type="project" value="TreeGrafter"/>
</dbReference>
<dbReference type="GO" id="GO:0009253">
    <property type="term" value="P:peptidoglycan catabolic process"/>
    <property type="evidence" value="ECO:0007669"/>
    <property type="project" value="InterPro"/>
</dbReference>
<dbReference type="Gene3D" id="3.40.630.40">
    <property type="entry name" value="Zn-dependent exopeptidases"/>
    <property type="match status" value="1"/>
</dbReference>
<name>A0A3B1CW90_9ZZZZ</name>
<evidence type="ECO:0000259" key="2">
    <source>
        <dbReference type="Pfam" id="PF01520"/>
    </source>
</evidence>
<dbReference type="AlphaFoldDB" id="A0A3B1CW90"/>